<protein>
    <recommendedName>
        <fullName evidence="3">DUF3189 domain-containing protein</fullName>
    </recommendedName>
</protein>
<evidence type="ECO:0000313" key="1">
    <source>
        <dbReference type="EMBL" id="SFP81322.1"/>
    </source>
</evidence>
<accession>A0A1I5TE44</accession>
<evidence type="ECO:0000313" key="2">
    <source>
        <dbReference type="Proteomes" id="UP000198577"/>
    </source>
</evidence>
<gene>
    <name evidence="1" type="ORF">SAMN05444406_10486</name>
</gene>
<name>A0A1I5TE44_9FIRM</name>
<proteinExistence type="predicted"/>
<dbReference type="EMBL" id="FOXR01000004">
    <property type="protein sequence ID" value="SFP81322.1"/>
    <property type="molecule type" value="Genomic_DNA"/>
</dbReference>
<organism evidence="1 2">
    <name type="scientific">Caldicoprobacter faecalis</name>
    <dbReference type="NCBI Taxonomy" id="937334"/>
    <lineage>
        <taxon>Bacteria</taxon>
        <taxon>Bacillati</taxon>
        <taxon>Bacillota</taxon>
        <taxon>Clostridia</taxon>
        <taxon>Caldicoprobacterales</taxon>
        <taxon>Caldicoprobacteraceae</taxon>
        <taxon>Caldicoprobacter</taxon>
    </lineage>
</organism>
<dbReference type="RefSeq" id="WP_177206073.1">
    <property type="nucleotide sequence ID" value="NZ_FOXR01000004.1"/>
</dbReference>
<sequence length="158" mass="17612">MGVLFYHCYGGAHTSITCASIHLNYLPHDRIPETSEFKAIPFYDKMDSKELGTPIYMGRDDLGWDVYVVGMKDGKSVVIPAIKSYLNASGISQREVLFVSALVQLHPMTAIGGVTSRKLGIPFIGRPMTIWGIRRSYPLLVDLVTRVKQTLAARNDCY</sequence>
<keyword evidence="2" id="KW-1185">Reference proteome</keyword>
<dbReference type="AlphaFoldDB" id="A0A1I5TE44"/>
<dbReference type="STRING" id="937334.SAMN05444406_10486"/>
<dbReference type="Pfam" id="PF11385">
    <property type="entry name" value="DUF3189"/>
    <property type="match status" value="1"/>
</dbReference>
<evidence type="ECO:0008006" key="3">
    <source>
        <dbReference type="Google" id="ProtNLM"/>
    </source>
</evidence>
<dbReference type="InterPro" id="IPR021525">
    <property type="entry name" value="DUF3189"/>
</dbReference>
<reference evidence="1 2" key="1">
    <citation type="submission" date="2016-10" db="EMBL/GenBank/DDBJ databases">
        <authorList>
            <person name="de Groot N.N."/>
        </authorList>
    </citation>
    <scope>NUCLEOTIDE SEQUENCE [LARGE SCALE GENOMIC DNA]</scope>
    <source>
        <strain evidence="1 2">DSM 20678</strain>
    </source>
</reference>
<dbReference type="Proteomes" id="UP000198577">
    <property type="component" value="Unassembled WGS sequence"/>
</dbReference>